<dbReference type="AlphaFoldDB" id="A0A183BE41"/>
<organism evidence="1">
    <name type="scientific">Echinostoma caproni</name>
    <dbReference type="NCBI Taxonomy" id="27848"/>
    <lineage>
        <taxon>Eukaryota</taxon>
        <taxon>Metazoa</taxon>
        <taxon>Spiralia</taxon>
        <taxon>Lophotrochozoa</taxon>
        <taxon>Platyhelminthes</taxon>
        <taxon>Trematoda</taxon>
        <taxon>Digenea</taxon>
        <taxon>Plagiorchiida</taxon>
        <taxon>Echinostomata</taxon>
        <taxon>Echinostomatoidea</taxon>
        <taxon>Echinostomatidae</taxon>
        <taxon>Echinostoma</taxon>
    </lineage>
</organism>
<dbReference type="WBParaSite" id="ECPE_0001752101-mRNA-1">
    <property type="protein sequence ID" value="ECPE_0001752101-mRNA-1"/>
    <property type="gene ID" value="ECPE_0001752101"/>
</dbReference>
<evidence type="ECO:0000313" key="1">
    <source>
        <dbReference type="WBParaSite" id="ECPE_0001752101-mRNA-1"/>
    </source>
</evidence>
<sequence>LVDLTENPKCFPYLVSWSGIRPLHANEESSHPDGLTTIAQLLSRAPDMAASAALCKLIEMATISSKTSEQQSTEITVKENTQTVQPFTILDSHFNVISCGPTLVELLCHLWRAEEAHASSTTTNALLNSSGKRIKF</sequence>
<protein>
    <submittedName>
        <fullName evidence="1">Amidohydro-rel domain-containing protein</fullName>
    </submittedName>
</protein>
<name>A0A183BE41_9TREM</name>
<reference evidence="1" key="1">
    <citation type="submission" date="2016-06" db="UniProtKB">
        <authorList>
            <consortium name="WormBaseParasite"/>
        </authorList>
    </citation>
    <scope>IDENTIFICATION</scope>
</reference>
<accession>A0A183BE41</accession>
<proteinExistence type="predicted"/>